<name>A0AAV7Y3R1_9NEOP</name>
<evidence type="ECO:0000256" key="6">
    <source>
        <dbReference type="ARBA" id="ARBA00023180"/>
    </source>
</evidence>
<evidence type="ECO:0000313" key="9">
    <source>
        <dbReference type="EMBL" id="KAJ1530894.1"/>
    </source>
</evidence>
<evidence type="ECO:0000313" key="10">
    <source>
        <dbReference type="Proteomes" id="UP001075354"/>
    </source>
</evidence>
<reference evidence="9" key="1">
    <citation type="submission" date="2022-12" db="EMBL/GenBank/DDBJ databases">
        <title>Chromosome-level genome assembly of the bean flower thrips Megalurothrips usitatus.</title>
        <authorList>
            <person name="Ma L."/>
            <person name="Liu Q."/>
            <person name="Li H."/>
            <person name="Cai W."/>
        </authorList>
    </citation>
    <scope>NUCLEOTIDE SEQUENCE</scope>
    <source>
        <strain evidence="9">Cailab_2022a</strain>
    </source>
</reference>
<evidence type="ECO:0000256" key="3">
    <source>
        <dbReference type="ARBA" id="ARBA00022989"/>
    </source>
</evidence>
<dbReference type="Pfam" id="PF10218">
    <property type="entry name" value="SPRING1"/>
    <property type="match status" value="1"/>
</dbReference>
<organism evidence="9 10">
    <name type="scientific">Megalurothrips usitatus</name>
    <name type="common">bean blossom thrips</name>
    <dbReference type="NCBI Taxonomy" id="439358"/>
    <lineage>
        <taxon>Eukaryota</taxon>
        <taxon>Metazoa</taxon>
        <taxon>Ecdysozoa</taxon>
        <taxon>Arthropoda</taxon>
        <taxon>Hexapoda</taxon>
        <taxon>Insecta</taxon>
        <taxon>Pterygota</taxon>
        <taxon>Neoptera</taxon>
        <taxon>Paraneoptera</taxon>
        <taxon>Thysanoptera</taxon>
        <taxon>Terebrantia</taxon>
        <taxon>Thripoidea</taxon>
        <taxon>Thripidae</taxon>
        <taxon>Megalurothrips</taxon>
    </lineage>
</organism>
<evidence type="ECO:0000256" key="5">
    <source>
        <dbReference type="ARBA" id="ARBA00023136"/>
    </source>
</evidence>
<dbReference type="InterPro" id="IPR019352">
    <property type="entry name" value="SPRING1"/>
</dbReference>
<dbReference type="PANTHER" id="PTHR13481:SF0">
    <property type="entry name" value="SREBP REGULATING GENE PROTEIN"/>
    <property type="match status" value="1"/>
</dbReference>
<sequence>MWAAALLRIIRKRIVLGVIFLFSLTYCIVSFMKEGSSTTSYEIDTLPIRPLDKSFLWHSPKDDGNTTDLKVTMCRNSVQGKVLIVDDRGYICSRGNVLPNGCCNTEAENTKRYSCDTCKESGCCSIYEYCISCCLHPDKKQVLQNVLGKASETLNVLFASVTDHFELCLAKCRTSSQSVQHENTYRDPKAKHCYVIGDVVMVAFLSSVSNPFSSL</sequence>
<proteinExistence type="inferred from homology"/>
<keyword evidence="6" id="KW-0325">Glycoprotein</keyword>
<keyword evidence="5" id="KW-0472">Membrane</keyword>
<comment type="caution">
    <text evidence="9">The sequence shown here is derived from an EMBL/GenBank/DDBJ whole genome shotgun (WGS) entry which is preliminary data.</text>
</comment>
<evidence type="ECO:0000256" key="2">
    <source>
        <dbReference type="ARBA" id="ARBA00022692"/>
    </source>
</evidence>
<dbReference type="GO" id="GO:0000139">
    <property type="term" value="C:Golgi membrane"/>
    <property type="evidence" value="ECO:0007669"/>
    <property type="project" value="UniProtKB-SubCell"/>
</dbReference>
<dbReference type="EMBL" id="JAPTSV010000002">
    <property type="protein sequence ID" value="KAJ1530894.1"/>
    <property type="molecule type" value="Genomic_DNA"/>
</dbReference>
<gene>
    <name evidence="9" type="ORF">ONE63_005734</name>
</gene>
<keyword evidence="3" id="KW-1133">Transmembrane helix</keyword>
<evidence type="ECO:0000256" key="1">
    <source>
        <dbReference type="ARBA" id="ARBA00004194"/>
    </source>
</evidence>
<keyword evidence="10" id="KW-1185">Reference proteome</keyword>
<protein>
    <recommendedName>
        <fullName evidence="8">SREBP regulating gene protein</fullName>
    </recommendedName>
</protein>
<keyword evidence="2" id="KW-0812">Transmembrane</keyword>
<evidence type="ECO:0000256" key="7">
    <source>
        <dbReference type="ARBA" id="ARBA00023461"/>
    </source>
</evidence>
<dbReference type="AlphaFoldDB" id="A0AAV7Y3R1"/>
<evidence type="ECO:0000256" key="4">
    <source>
        <dbReference type="ARBA" id="ARBA00023034"/>
    </source>
</evidence>
<accession>A0AAV7Y3R1</accession>
<dbReference type="PANTHER" id="PTHR13481">
    <property type="entry name" value="SREBP REGULATING GENE PROTEIN"/>
    <property type="match status" value="1"/>
</dbReference>
<evidence type="ECO:0000256" key="8">
    <source>
        <dbReference type="ARBA" id="ARBA00023485"/>
    </source>
</evidence>
<comment type="similarity">
    <text evidence="7">Belongs to the SPRING family.</text>
</comment>
<keyword evidence="4" id="KW-0333">Golgi apparatus</keyword>
<dbReference type="Proteomes" id="UP001075354">
    <property type="component" value="Chromosome 2"/>
</dbReference>
<dbReference type="GO" id="GO:2000640">
    <property type="term" value="P:positive regulation of SREBP signaling pathway"/>
    <property type="evidence" value="ECO:0007669"/>
    <property type="project" value="InterPro"/>
</dbReference>
<comment type="subcellular location">
    <subcellularLocation>
        <location evidence="1">Golgi apparatus membrane</location>
        <topology evidence="1">Single-pass membrane protein</topology>
    </subcellularLocation>
</comment>